<dbReference type="Gene3D" id="3.40.50.300">
    <property type="entry name" value="P-loop containing nucleotide triphosphate hydrolases"/>
    <property type="match status" value="1"/>
</dbReference>
<evidence type="ECO:0000313" key="3">
    <source>
        <dbReference type="Proteomes" id="UP000199322"/>
    </source>
</evidence>
<keyword evidence="2" id="KW-0378">Hydrolase</keyword>
<evidence type="ECO:0000313" key="2">
    <source>
        <dbReference type="EMBL" id="SDC45514.1"/>
    </source>
</evidence>
<keyword evidence="3" id="KW-1185">Reference proteome</keyword>
<protein>
    <submittedName>
        <fullName evidence="2">Phage DNA replication protein (Predicted replicative helicase loader)</fullName>
    </submittedName>
</protein>
<dbReference type="PANTHER" id="PTHR30050">
    <property type="entry name" value="CHROMOSOMAL REPLICATION INITIATOR PROTEIN DNAA"/>
    <property type="match status" value="1"/>
</dbReference>
<dbReference type="InterPro" id="IPR003593">
    <property type="entry name" value="AAA+_ATPase"/>
</dbReference>
<feature type="domain" description="AAA+ ATPase" evidence="1">
    <location>
        <begin position="88"/>
        <end position="206"/>
    </location>
</feature>
<dbReference type="InterPro" id="IPR002611">
    <property type="entry name" value="IstB_ATP-bd"/>
</dbReference>
<dbReference type="CDD" id="cd00009">
    <property type="entry name" value="AAA"/>
    <property type="match status" value="1"/>
</dbReference>
<dbReference type="InterPro" id="IPR027417">
    <property type="entry name" value="P-loop_NTPase"/>
</dbReference>
<proteinExistence type="predicted"/>
<dbReference type="EMBL" id="FMYV01000004">
    <property type="protein sequence ID" value="SDC45514.1"/>
    <property type="molecule type" value="Genomic_DNA"/>
</dbReference>
<dbReference type="SUPFAM" id="SSF52540">
    <property type="entry name" value="P-loop containing nucleoside triphosphate hydrolases"/>
    <property type="match status" value="1"/>
</dbReference>
<keyword evidence="2" id="KW-0547">Nucleotide-binding</keyword>
<name>A0A1G6LQY8_9BACT</name>
<evidence type="ECO:0000259" key="1">
    <source>
        <dbReference type="SMART" id="SM00382"/>
    </source>
</evidence>
<dbReference type="GO" id="GO:0006260">
    <property type="term" value="P:DNA replication"/>
    <property type="evidence" value="ECO:0007669"/>
    <property type="project" value="TreeGrafter"/>
</dbReference>
<dbReference type="Proteomes" id="UP000199322">
    <property type="component" value="Unassembled WGS sequence"/>
</dbReference>
<dbReference type="Pfam" id="PF01695">
    <property type="entry name" value="IstB_IS21"/>
    <property type="match status" value="1"/>
</dbReference>
<dbReference type="AlphaFoldDB" id="A0A1G6LQY8"/>
<keyword evidence="2" id="KW-0347">Helicase</keyword>
<reference evidence="2 3" key="1">
    <citation type="submission" date="2016-10" db="EMBL/GenBank/DDBJ databases">
        <authorList>
            <person name="de Groot N.N."/>
        </authorList>
    </citation>
    <scope>NUCLEOTIDE SEQUENCE [LARGE SCALE GENOMIC DNA]</scope>
    <source>
        <strain evidence="2 3">WG14</strain>
    </source>
</reference>
<dbReference type="SMART" id="SM00382">
    <property type="entry name" value="AAA"/>
    <property type="match status" value="1"/>
</dbReference>
<dbReference type="GO" id="GO:0005524">
    <property type="term" value="F:ATP binding"/>
    <property type="evidence" value="ECO:0007669"/>
    <property type="project" value="InterPro"/>
</dbReference>
<gene>
    <name evidence="2" type="ORF">SAMN04488588_1113</name>
</gene>
<sequence length="229" mass="26719">MQPHYDCPCKDPSVCQLGGYILQDDGTVRRCEKYFKWKKNQKIIKKLQITLPKQFWNKKFPNFETYNESLKKALEKSKKYATKKLWNKGINLFFLGGYGRGKTHLAAAITRHAIVSNESVVFITGPQLGGEFKEVREKFNKLKDVDLLIIDDLAGELENSFLSQEFFNLINYRYEANKGIILTSNLSKKVLENETIGPRVWDRLQEKSVFIEIKTPESYRKKKRDLLDI</sequence>
<dbReference type="STRING" id="28234.SAMN04488588_1113"/>
<dbReference type="GO" id="GO:0004386">
    <property type="term" value="F:helicase activity"/>
    <property type="evidence" value="ECO:0007669"/>
    <property type="project" value="UniProtKB-KW"/>
</dbReference>
<keyword evidence="2" id="KW-0067">ATP-binding</keyword>
<accession>A0A1G6LQY8</accession>
<dbReference type="PANTHER" id="PTHR30050:SF4">
    <property type="entry name" value="ATP-BINDING PROTEIN RV3427C IN INSERTION SEQUENCE-RELATED"/>
    <property type="match status" value="1"/>
</dbReference>
<organism evidence="2 3">
    <name type="scientific">Geotoga petraea</name>
    <dbReference type="NCBI Taxonomy" id="28234"/>
    <lineage>
        <taxon>Bacteria</taxon>
        <taxon>Thermotogati</taxon>
        <taxon>Thermotogota</taxon>
        <taxon>Thermotogae</taxon>
        <taxon>Petrotogales</taxon>
        <taxon>Petrotogaceae</taxon>
        <taxon>Geotoga</taxon>
    </lineage>
</organism>